<protein>
    <recommendedName>
        <fullName evidence="5">Omega-amidase YafV</fullName>
        <ecNumber evidence="3">3.5.1.3</ecNumber>
    </recommendedName>
</protein>
<dbReference type="SUPFAM" id="SSF56317">
    <property type="entry name" value="Carbon-nitrogen hydrolase"/>
    <property type="match status" value="1"/>
</dbReference>
<dbReference type="GO" id="GO:0106008">
    <property type="term" value="F:2-oxoglutaramate amidase activity"/>
    <property type="evidence" value="ECO:0007669"/>
    <property type="project" value="TreeGrafter"/>
</dbReference>
<name>A0A558DVJ0_9GAMM</name>
<comment type="similarity">
    <text evidence="1">Belongs to the carbon-nitrogen hydrolase superfamily. NIT1/NIT2 family.</text>
</comment>
<proteinExistence type="inferred from homology"/>
<accession>A0A558DVJ0</accession>
<dbReference type="FunFam" id="3.60.110.10:FF:000004">
    <property type="entry name" value="Carbon-nitrogen hydrolase"/>
    <property type="match status" value="1"/>
</dbReference>
<evidence type="ECO:0000256" key="3">
    <source>
        <dbReference type="ARBA" id="ARBA00039118"/>
    </source>
</evidence>
<evidence type="ECO:0000256" key="1">
    <source>
        <dbReference type="ARBA" id="ARBA00010613"/>
    </source>
</evidence>
<gene>
    <name evidence="7" type="ORF">FHP88_02820</name>
</gene>
<dbReference type="InterPro" id="IPR036526">
    <property type="entry name" value="C-N_Hydrolase_sf"/>
</dbReference>
<keyword evidence="2 7" id="KW-0378">Hydrolase</keyword>
<evidence type="ECO:0000256" key="5">
    <source>
        <dbReference type="ARBA" id="ARBA00072139"/>
    </source>
</evidence>
<dbReference type="EC" id="3.5.1.3" evidence="3"/>
<dbReference type="AlphaFoldDB" id="A0A558DVJ0"/>
<dbReference type="RefSeq" id="WP_144357475.1">
    <property type="nucleotide sequence ID" value="NZ_VMNH01000004.1"/>
</dbReference>
<dbReference type="PANTHER" id="PTHR47799:SF1">
    <property type="entry name" value="OMEGA-AMIDASE YAFV"/>
    <property type="match status" value="1"/>
</dbReference>
<organism evidence="7 8">
    <name type="scientific">Sedimenticola selenatireducens</name>
    <dbReference type="NCBI Taxonomy" id="191960"/>
    <lineage>
        <taxon>Bacteria</taxon>
        <taxon>Pseudomonadati</taxon>
        <taxon>Pseudomonadota</taxon>
        <taxon>Gammaproteobacteria</taxon>
        <taxon>Chromatiales</taxon>
        <taxon>Sedimenticolaceae</taxon>
        <taxon>Sedimenticola</taxon>
    </lineage>
</organism>
<evidence type="ECO:0000313" key="7">
    <source>
        <dbReference type="EMBL" id="TVO77750.1"/>
    </source>
</evidence>
<dbReference type="CDD" id="cd07575">
    <property type="entry name" value="Xc-1258_like"/>
    <property type="match status" value="1"/>
</dbReference>
<comment type="caution">
    <text evidence="7">The sequence shown here is derived from an EMBL/GenBank/DDBJ whole genome shotgun (WGS) entry which is preliminary data.</text>
</comment>
<dbReference type="Pfam" id="PF00795">
    <property type="entry name" value="CN_hydrolase"/>
    <property type="match status" value="1"/>
</dbReference>
<reference evidence="7 8" key="1">
    <citation type="submission" date="2019-07" db="EMBL/GenBank/DDBJ databases">
        <title>The pathways for chlorine oxyanion respiration interact through the shared metabolite chlorate.</title>
        <authorList>
            <person name="Barnum T.P."/>
            <person name="Cheng Y."/>
            <person name="Hill K.A."/>
            <person name="Lucas L.N."/>
            <person name="Carlson H.K."/>
            <person name="Coates J.D."/>
        </authorList>
    </citation>
    <scope>NUCLEOTIDE SEQUENCE [LARGE SCALE GENOMIC DNA]</scope>
    <source>
        <strain evidence="7 8">BK-1</strain>
    </source>
</reference>
<dbReference type="Gene3D" id="3.60.110.10">
    <property type="entry name" value="Carbon-nitrogen hydrolase"/>
    <property type="match status" value="1"/>
</dbReference>
<evidence type="ECO:0000313" key="8">
    <source>
        <dbReference type="Proteomes" id="UP000316649"/>
    </source>
</evidence>
<dbReference type="Proteomes" id="UP000316649">
    <property type="component" value="Unassembled WGS sequence"/>
</dbReference>
<dbReference type="EMBL" id="VMNH01000004">
    <property type="protein sequence ID" value="TVO77750.1"/>
    <property type="molecule type" value="Genomic_DNA"/>
</dbReference>
<dbReference type="OrthoDB" id="9811121at2"/>
<feature type="domain" description="CN hydrolase" evidence="6">
    <location>
        <begin position="4"/>
        <end position="239"/>
    </location>
</feature>
<evidence type="ECO:0000259" key="6">
    <source>
        <dbReference type="PROSITE" id="PS50263"/>
    </source>
</evidence>
<dbReference type="InterPro" id="IPR052737">
    <property type="entry name" value="Omega-amidase_YafV"/>
</dbReference>
<dbReference type="PROSITE" id="PS50263">
    <property type="entry name" value="CN_HYDROLASE"/>
    <property type="match status" value="1"/>
</dbReference>
<evidence type="ECO:0000256" key="4">
    <source>
        <dbReference type="ARBA" id="ARBA00052904"/>
    </source>
</evidence>
<dbReference type="InterPro" id="IPR003010">
    <property type="entry name" value="C-N_Hydrolase"/>
</dbReference>
<evidence type="ECO:0000256" key="2">
    <source>
        <dbReference type="ARBA" id="ARBA00022801"/>
    </source>
</evidence>
<comment type="catalytic activity">
    <reaction evidence="4">
        <text>a monoamide of a dicarboxylate + H2O = a dicarboxylate + NH4(+)</text>
        <dbReference type="Rhea" id="RHEA:11716"/>
        <dbReference type="ChEBI" id="CHEBI:15377"/>
        <dbReference type="ChEBI" id="CHEBI:28938"/>
        <dbReference type="ChEBI" id="CHEBI:28965"/>
        <dbReference type="ChEBI" id="CHEBI:77450"/>
        <dbReference type="EC" id="3.5.1.3"/>
    </reaction>
</comment>
<dbReference type="NCBIfam" id="NF007757">
    <property type="entry name" value="PRK10438.1"/>
    <property type="match status" value="1"/>
</dbReference>
<dbReference type="GO" id="GO:0050152">
    <property type="term" value="F:omega-amidase activity"/>
    <property type="evidence" value="ECO:0007669"/>
    <property type="project" value="UniProtKB-EC"/>
</dbReference>
<dbReference type="PANTHER" id="PTHR47799">
    <property type="entry name" value="OMEGA-AMIDASE YAFV"/>
    <property type="match status" value="1"/>
</dbReference>
<keyword evidence="8" id="KW-1185">Reference proteome</keyword>
<sequence>MQDLITTFIQDQIEWHDPEANRQRFEGLISSAPQSDLILLPEMFNTGFSLDSSRQAESMTGESVQWLTRMARQSGAVIAGSLIIEADDRFYNRLIWMRPDGSFAYYDKRHLFRMADEHHHYTAGAERLVVNLKGWRICPLICYDLRFPVWSRNNSHYDLLLYVANWPERRRLHWQSLLKARAIENICYVVGVNRVGVDGNEIAYSGDSVVISPQGEELLSAGSEAGLFTQSLNYAALTEYRQSFPAHLDADHFSLN</sequence>